<protein>
    <submittedName>
        <fullName evidence="3">Alpha/beta hydrolase</fullName>
    </submittedName>
</protein>
<dbReference type="WBParaSite" id="GPUH_0001826001-mRNA-1">
    <property type="protein sequence ID" value="GPUH_0001826001-mRNA-1"/>
    <property type="gene ID" value="GPUH_0001826001"/>
</dbReference>
<keyword evidence="2" id="KW-1185">Reference proteome</keyword>
<sequence>MSEGAAQTSALPPIELLVHGLPPTGAQWLQGYV</sequence>
<dbReference type="EMBL" id="UYRT01086420">
    <property type="protein sequence ID" value="VDN31322.1"/>
    <property type="molecule type" value="Genomic_DNA"/>
</dbReference>
<evidence type="ECO:0000313" key="1">
    <source>
        <dbReference type="EMBL" id="VDN31322.1"/>
    </source>
</evidence>
<dbReference type="Proteomes" id="UP000271098">
    <property type="component" value="Unassembled WGS sequence"/>
</dbReference>
<name>A0A183EB94_9BILA</name>
<organism evidence="3">
    <name type="scientific">Gongylonema pulchrum</name>
    <dbReference type="NCBI Taxonomy" id="637853"/>
    <lineage>
        <taxon>Eukaryota</taxon>
        <taxon>Metazoa</taxon>
        <taxon>Ecdysozoa</taxon>
        <taxon>Nematoda</taxon>
        <taxon>Chromadorea</taxon>
        <taxon>Rhabditida</taxon>
        <taxon>Spirurina</taxon>
        <taxon>Spiruromorpha</taxon>
        <taxon>Spiruroidea</taxon>
        <taxon>Gongylonematidae</taxon>
        <taxon>Gongylonema</taxon>
    </lineage>
</organism>
<evidence type="ECO:0000313" key="2">
    <source>
        <dbReference type="Proteomes" id="UP000271098"/>
    </source>
</evidence>
<gene>
    <name evidence="1" type="ORF">GPUH_LOCUS18236</name>
</gene>
<reference evidence="1 2" key="2">
    <citation type="submission" date="2018-11" db="EMBL/GenBank/DDBJ databases">
        <authorList>
            <consortium name="Pathogen Informatics"/>
        </authorList>
    </citation>
    <scope>NUCLEOTIDE SEQUENCE [LARGE SCALE GENOMIC DNA]</scope>
</reference>
<proteinExistence type="predicted"/>
<accession>A0A183EB94</accession>
<evidence type="ECO:0000313" key="3">
    <source>
        <dbReference type="WBParaSite" id="GPUH_0001826001-mRNA-1"/>
    </source>
</evidence>
<reference evidence="3" key="1">
    <citation type="submission" date="2016-06" db="UniProtKB">
        <authorList>
            <consortium name="WormBaseParasite"/>
        </authorList>
    </citation>
    <scope>IDENTIFICATION</scope>
</reference>
<dbReference type="AlphaFoldDB" id="A0A183EB94"/>